<dbReference type="Pfam" id="PF02515">
    <property type="entry name" value="CoA_transf_3"/>
    <property type="match status" value="1"/>
</dbReference>
<reference evidence="4 5" key="1">
    <citation type="submission" date="2020-02" db="EMBL/GenBank/DDBJ databases">
        <title>Whole-genome analyses of novel actinobacteria.</title>
        <authorList>
            <person name="Sahin N."/>
            <person name="Tatar D."/>
        </authorList>
    </citation>
    <scope>NUCLEOTIDE SEQUENCE [LARGE SCALE GENOMIC DNA]</scope>
    <source>
        <strain evidence="4 5">SB3404</strain>
    </source>
</reference>
<feature type="compositionally biased region" description="Polar residues" evidence="3">
    <location>
        <begin position="25"/>
        <end position="34"/>
    </location>
</feature>
<dbReference type="Gene3D" id="3.40.50.10540">
    <property type="entry name" value="Crotonobetainyl-coa:carnitine coa-transferase, domain 1"/>
    <property type="match status" value="1"/>
</dbReference>
<dbReference type="InterPro" id="IPR003673">
    <property type="entry name" value="CoA-Trfase_fam_III"/>
</dbReference>
<keyword evidence="5" id="KW-1185">Reference proteome</keyword>
<name>A0A6G4WYP5_9ACTN</name>
<proteinExistence type="inferred from homology"/>
<sequence>MGFSCWTDISSRRHAEGRRKPASWRGSTVVSSAQPEADGPSGGQYEQYEQYGQYGQQGQLRGLRVVEFAHVVAGPLAGSLLADQGADVVHVEPPGSGDAARAMGPRREGHPLWFKVAGRNKRSVTLDLRQEAGREVAHRLVAWADVVIVTLRNGRLRAWELDWPAVHRINPRAVLLQISGFGATSAQADAPGFGKVGEARSGVVHLTGFPGGPPVHTGFSHGDAVTGLMGAYAVLAALHRRDRDPGFDGEWIDLALFEPLFRLVEWQVITHDQLGTVPERAGNQLAVAPAAVINTYRSRDGEWITVTSATLRSVRNVARLLGLDEDEFATAEQQYAGRSRLDEGLRDWVAGRGADECLEAFARAEVVASRVFSAADIAADPVYAERADLVTVDDADLGPVRMQAALPHFRQRPGHVWRTGPALGQDNRLVYREWLGLGEDELAELERNDVV</sequence>
<dbReference type="EMBL" id="JAAKZZ010000157">
    <property type="protein sequence ID" value="NGO69982.1"/>
    <property type="molecule type" value="Genomic_DNA"/>
</dbReference>
<dbReference type="Proteomes" id="UP000477722">
    <property type="component" value="Unassembled WGS sequence"/>
</dbReference>
<comment type="caution">
    <text evidence="4">The sequence shown here is derived from an EMBL/GenBank/DDBJ whole genome shotgun (WGS) entry which is preliminary data.</text>
</comment>
<dbReference type="InterPro" id="IPR050509">
    <property type="entry name" value="CoA-transferase_III"/>
</dbReference>
<evidence type="ECO:0000256" key="2">
    <source>
        <dbReference type="ARBA" id="ARBA00022679"/>
    </source>
</evidence>
<organism evidence="4 5">
    <name type="scientific">Streptomyces boncukensis</name>
    <dbReference type="NCBI Taxonomy" id="2711219"/>
    <lineage>
        <taxon>Bacteria</taxon>
        <taxon>Bacillati</taxon>
        <taxon>Actinomycetota</taxon>
        <taxon>Actinomycetes</taxon>
        <taxon>Kitasatosporales</taxon>
        <taxon>Streptomycetaceae</taxon>
        <taxon>Streptomyces</taxon>
    </lineage>
</organism>
<evidence type="ECO:0000313" key="4">
    <source>
        <dbReference type="EMBL" id="NGO69982.1"/>
    </source>
</evidence>
<evidence type="ECO:0000313" key="5">
    <source>
        <dbReference type="Proteomes" id="UP000477722"/>
    </source>
</evidence>
<accession>A0A6G4WYP5</accession>
<evidence type="ECO:0000256" key="1">
    <source>
        <dbReference type="ARBA" id="ARBA00008383"/>
    </source>
</evidence>
<dbReference type="SUPFAM" id="SSF89796">
    <property type="entry name" value="CoA-transferase family III (CaiB/BaiF)"/>
    <property type="match status" value="1"/>
</dbReference>
<dbReference type="GO" id="GO:0016740">
    <property type="term" value="F:transferase activity"/>
    <property type="evidence" value="ECO:0007669"/>
    <property type="project" value="UniProtKB-KW"/>
</dbReference>
<dbReference type="PANTHER" id="PTHR48228">
    <property type="entry name" value="SUCCINYL-COA--D-CITRAMALATE COA-TRANSFERASE"/>
    <property type="match status" value="1"/>
</dbReference>
<comment type="similarity">
    <text evidence="1">Belongs to the CoA-transferase III family.</text>
</comment>
<gene>
    <name evidence="4" type="ORF">G5C65_16775</name>
</gene>
<evidence type="ECO:0000256" key="3">
    <source>
        <dbReference type="SAM" id="MobiDB-lite"/>
    </source>
</evidence>
<dbReference type="InterPro" id="IPR023606">
    <property type="entry name" value="CoA-Trfase_III_dom_1_sf"/>
</dbReference>
<dbReference type="InterPro" id="IPR044855">
    <property type="entry name" value="CoA-Trfase_III_dom3_sf"/>
</dbReference>
<dbReference type="PANTHER" id="PTHR48228:SF6">
    <property type="entry name" value="L-CARNITINE COA-TRANSFERASE"/>
    <property type="match status" value="1"/>
</dbReference>
<protein>
    <submittedName>
        <fullName evidence="4">CoA transferase</fullName>
    </submittedName>
</protein>
<keyword evidence="2 4" id="KW-0808">Transferase</keyword>
<dbReference type="AlphaFoldDB" id="A0A6G4WYP5"/>
<dbReference type="Gene3D" id="3.30.1540.10">
    <property type="entry name" value="formyl-coa transferase, domain 3"/>
    <property type="match status" value="1"/>
</dbReference>
<feature type="region of interest" description="Disordered" evidence="3">
    <location>
        <begin position="11"/>
        <end position="44"/>
    </location>
</feature>